<evidence type="ECO:0000256" key="5">
    <source>
        <dbReference type="ARBA" id="ARBA00022741"/>
    </source>
</evidence>
<evidence type="ECO:0000256" key="9">
    <source>
        <dbReference type="SAM" id="MobiDB-lite"/>
    </source>
</evidence>
<evidence type="ECO:0000256" key="2">
    <source>
        <dbReference type="ARBA" id="ARBA00004647"/>
    </source>
</evidence>
<evidence type="ECO:0000313" key="13">
    <source>
        <dbReference type="Proteomes" id="UP001217838"/>
    </source>
</evidence>
<reference evidence="12 13" key="1">
    <citation type="submission" date="2022-11" db="EMBL/GenBank/DDBJ databases">
        <title>Minimal conservation of predation-associated metabolite biosynthetic gene clusters underscores biosynthetic potential of Myxococcota including descriptions for ten novel species: Archangium lansinium sp. nov., Myxococcus landrumus sp. nov., Nannocystis bai.</title>
        <authorList>
            <person name="Ahearne A."/>
            <person name="Stevens C."/>
            <person name="Dowd S."/>
        </authorList>
    </citation>
    <scope>NUCLEOTIDE SEQUENCE [LARGE SCALE GENOMIC DNA]</scope>
    <source>
        <strain evidence="12 13">NCELM</strain>
    </source>
</reference>
<gene>
    <name evidence="12" type="ORF">POL58_40195</name>
</gene>
<evidence type="ECO:0000313" key="12">
    <source>
        <dbReference type="EMBL" id="MDC0674037.1"/>
    </source>
</evidence>
<dbReference type="InterPro" id="IPR011009">
    <property type="entry name" value="Kinase-like_dom_sf"/>
</dbReference>
<name>A0ABT5BIU9_9BACT</name>
<evidence type="ECO:0000256" key="6">
    <source>
        <dbReference type="ARBA" id="ARBA00022777"/>
    </source>
</evidence>
<dbReference type="RefSeq" id="WP_272007913.1">
    <property type="nucleotide sequence ID" value="NZ_JAQNDN010000024.1"/>
</dbReference>
<evidence type="ECO:0000256" key="7">
    <source>
        <dbReference type="ARBA" id="ARBA00022840"/>
    </source>
</evidence>
<evidence type="ECO:0000259" key="11">
    <source>
        <dbReference type="PROSITE" id="PS50011"/>
    </source>
</evidence>
<dbReference type="SUPFAM" id="SSF56112">
    <property type="entry name" value="Protein kinase-like (PK-like)"/>
    <property type="match status" value="1"/>
</dbReference>
<protein>
    <submittedName>
        <fullName evidence="12">Protein kinase</fullName>
    </submittedName>
</protein>
<dbReference type="Proteomes" id="UP001217838">
    <property type="component" value="Unassembled WGS sequence"/>
</dbReference>
<accession>A0ABT5BIU9</accession>
<feature type="compositionally biased region" description="Pro residues" evidence="9">
    <location>
        <begin position="490"/>
        <end position="499"/>
    </location>
</feature>
<feature type="region of interest" description="Disordered" evidence="9">
    <location>
        <begin position="275"/>
        <end position="348"/>
    </location>
</feature>
<evidence type="ECO:0000256" key="4">
    <source>
        <dbReference type="ARBA" id="ARBA00022679"/>
    </source>
</evidence>
<keyword evidence="4" id="KW-0808">Transferase</keyword>
<dbReference type="Gene3D" id="1.10.510.10">
    <property type="entry name" value="Transferase(Phosphotransferase) domain 1"/>
    <property type="match status" value="1"/>
</dbReference>
<organism evidence="12 13">
    <name type="scientific">Nannocystis radixulma</name>
    <dbReference type="NCBI Taxonomy" id="2995305"/>
    <lineage>
        <taxon>Bacteria</taxon>
        <taxon>Pseudomonadati</taxon>
        <taxon>Myxococcota</taxon>
        <taxon>Polyangia</taxon>
        <taxon>Nannocystales</taxon>
        <taxon>Nannocystaceae</taxon>
        <taxon>Nannocystis</taxon>
    </lineage>
</organism>
<comment type="caution">
    <text evidence="12">The sequence shown here is derived from an EMBL/GenBank/DDBJ whole genome shotgun (WGS) entry which is preliminary data.</text>
</comment>
<keyword evidence="7" id="KW-0067">ATP-binding</keyword>
<evidence type="ECO:0000256" key="1">
    <source>
        <dbReference type="ARBA" id="ARBA00004300"/>
    </source>
</evidence>
<evidence type="ECO:0000256" key="10">
    <source>
        <dbReference type="SAM" id="Phobius"/>
    </source>
</evidence>
<keyword evidence="13" id="KW-1185">Reference proteome</keyword>
<dbReference type="EMBL" id="JAQNDN010000024">
    <property type="protein sequence ID" value="MDC0674037.1"/>
    <property type="molecule type" value="Genomic_DNA"/>
</dbReference>
<feature type="compositionally biased region" description="Pro residues" evidence="9">
    <location>
        <begin position="286"/>
        <end position="301"/>
    </location>
</feature>
<feature type="transmembrane region" description="Helical" evidence="10">
    <location>
        <begin position="507"/>
        <end position="525"/>
    </location>
</feature>
<keyword evidence="10" id="KW-0812">Transmembrane</keyword>
<evidence type="ECO:0000256" key="3">
    <source>
        <dbReference type="ARBA" id="ARBA00010886"/>
    </source>
</evidence>
<dbReference type="PANTHER" id="PTHR43289">
    <property type="entry name" value="MITOGEN-ACTIVATED PROTEIN KINASE KINASE KINASE 20-RELATED"/>
    <property type="match status" value="1"/>
</dbReference>
<dbReference type="SMART" id="SM00220">
    <property type="entry name" value="S_TKc"/>
    <property type="match status" value="1"/>
</dbReference>
<dbReference type="GO" id="GO:0016301">
    <property type="term" value="F:kinase activity"/>
    <property type="evidence" value="ECO:0007669"/>
    <property type="project" value="UniProtKB-KW"/>
</dbReference>
<keyword evidence="10" id="KW-0472">Membrane</keyword>
<feature type="region of interest" description="Disordered" evidence="9">
    <location>
        <begin position="422"/>
        <end position="500"/>
    </location>
</feature>
<keyword evidence="6 12" id="KW-0418">Kinase</keyword>
<keyword evidence="5" id="KW-0547">Nucleotide-binding</keyword>
<dbReference type="InterPro" id="IPR001245">
    <property type="entry name" value="Ser-Thr/Tyr_kinase_cat_dom"/>
</dbReference>
<keyword evidence="8" id="KW-0206">Cytoskeleton</keyword>
<feature type="compositionally biased region" description="Low complexity" evidence="9">
    <location>
        <begin position="477"/>
        <end position="489"/>
    </location>
</feature>
<dbReference type="Pfam" id="PF07714">
    <property type="entry name" value="PK_Tyr_Ser-Thr"/>
    <property type="match status" value="1"/>
</dbReference>
<keyword evidence="10" id="KW-1133">Transmembrane helix</keyword>
<sequence length="526" mass="54662">MELSPGTSNSDETHTMLCGRFELMREEPANTGVQLFGPTLAVLDTQSGEPARACVLDAALLPTPEARAAFVRELGELGELQDSSLVPQVFVGQDGDRVVVCYDPLQGAFALRDMDDGPRSSDLANELQRLARQLARALATLHARDRVHGMLAGEAVFVGPRGPAAFQHGFAPLCARAELERRWSTVDQSLLAPEVLAGGGFTPLSDTYAWGVALMEFATGLRGAAALRAAEPPGLQAGLWALIGASLSADPSARPQDGAELVRRLESLALAGTAEAAPEPIIDLTPPTPPPPPPPPRPNTKPPVSNSAPLPSAPPPVAVPPVLETLSVPTGPSAPGVSVREPPKVTASAPVEQPVMGLEDLLFGEGSIRPNSVAALRSSSIPSGTFAAVSAGGFANPQDPSGRSNSGLRRVHVLTEDSIVRRGSPSRPDIVIEPSVSESVPAASRSDVRDREEKKVEAPAAAALAAAAPAPEPPVTPLVSLPSPVAESRPPVPKPPELPAPKRTDSGFWLVIAALLLAVVLAWAFT</sequence>
<proteinExistence type="inferred from homology"/>
<comment type="subcellular location">
    <subcellularLocation>
        <location evidence="1">Cytoplasm</location>
        <location evidence="1">Cytoskeleton</location>
        <location evidence="1">Microtubule organizing center</location>
        <location evidence="1">Centrosome</location>
    </subcellularLocation>
    <subcellularLocation>
        <location evidence="2">Cytoplasm</location>
        <location evidence="2">Cytoskeleton</location>
        <location evidence="2">Spindle pole</location>
    </subcellularLocation>
</comment>
<comment type="similarity">
    <text evidence="3">Belongs to the protein kinase superfamily. NEK Ser/Thr protein kinase family. NIMA subfamily.</text>
</comment>
<keyword evidence="8" id="KW-0963">Cytoplasm</keyword>
<dbReference type="PROSITE" id="PS50011">
    <property type="entry name" value="PROTEIN_KINASE_DOM"/>
    <property type="match status" value="1"/>
</dbReference>
<feature type="compositionally biased region" description="Low complexity" evidence="9">
    <location>
        <begin position="458"/>
        <end position="469"/>
    </location>
</feature>
<dbReference type="InterPro" id="IPR000719">
    <property type="entry name" value="Prot_kinase_dom"/>
</dbReference>
<feature type="compositionally biased region" description="Basic and acidic residues" evidence="9">
    <location>
        <begin position="446"/>
        <end position="457"/>
    </location>
</feature>
<dbReference type="PANTHER" id="PTHR43289:SF6">
    <property type="entry name" value="SERINE_THREONINE-PROTEIN KINASE NEKL-3"/>
    <property type="match status" value="1"/>
</dbReference>
<evidence type="ECO:0000256" key="8">
    <source>
        <dbReference type="ARBA" id="ARBA00023212"/>
    </source>
</evidence>
<feature type="domain" description="Protein kinase" evidence="11">
    <location>
        <begin position="25"/>
        <end position="268"/>
    </location>
</feature>